<dbReference type="AlphaFoldDB" id="A0A9X9LT59"/>
<protein>
    <submittedName>
        <fullName evidence="2">Uncharacterized protein</fullName>
    </submittedName>
</protein>
<feature type="compositionally biased region" description="Pro residues" evidence="1">
    <location>
        <begin position="1"/>
        <end position="11"/>
    </location>
</feature>
<sequence length="87" mass="8617">PEPVLQPPGAPAPEASPCGPQTPGGARSWGTSCSILVSRPRRQVTPRPRSGRRGACAPAPAAKAGRPARASACPLPTARSAAGPCAS</sequence>
<comment type="caution">
    <text evidence="2">The sequence shown here is derived from an EMBL/GenBank/DDBJ whole genome shotgun (WGS) entry which is preliminary data.</text>
</comment>
<keyword evidence="3" id="KW-1185">Reference proteome</keyword>
<accession>A0A9X9LT59</accession>
<feature type="region of interest" description="Disordered" evidence="1">
    <location>
        <begin position="1"/>
        <end position="87"/>
    </location>
</feature>
<feature type="non-terminal residue" evidence="2">
    <location>
        <position position="1"/>
    </location>
</feature>
<feature type="non-terminal residue" evidence="2">
    <location>
        <position position="87"/>
    </location>
</feature>
<proteinExistence type="predicted"/>
<gene>
    <name evidence="2" type="ORF">BN2614_LOCUS1</name>
</gene>
<feature type="compositionally biased region" description="Low complexity" evidence="1">
    <location>
        <begin position="53"/>
        <end position="73"/>
    </location>
</feature>
<reference evidence="2 3" key="1">
    <citation type="submission" date="2018-10" db="EMBL/GenBank/DDBJ databases">
        <authorList>
            <person name="Ekblom R."/>
            <person name="Jareborg N."/>
        </authorList>
    </citation>
    <scope>NUCLEOTIDE SEQUENCE [LARGE SCALE GENOMIC DNA]</scope>
    <source>
        <tissue evidence="2">Muscle</tissue>
    </source>
</reference>
<evidence type="ECO:0000256" key="1">
    <source>
        <dbReference type="SAM" id="MobiDB-lite"/>
    </source>
</evidence>
<dbReference type="Proteomes" id="UP000269945">
    <property type="component" value="Unassembled WGS sequence"/>
</dbReference>
<name>A0A9X9LT59_GULGU</name>
<organism evidence="2 3">
    <name type="scientific">Gulo gulo</name>
    <name type="common">Wolverine</name>
    <name type="synonym">Gluton</name>
    <dbReference type="NCBI Taxonomy" id="48420"/>
    <lineage>
        <taxon>Eukaryota</taxon>
        <taxon>Metazoa</taxon>
        <taxon>Chordata</taxon>
        <taxon>Craniata</taxon>
        <taxon>Vertebrata</taxon>
        <taxon>Euteleostomi</taxon>
        <taxon>Mammalia</taxon>
        <taxon>Eutheria</taxon>
        <taxon>Laurasiatheria</taxon>
        <taxon>Carnivora</taxon>
        <taxon>Caniformia</taxon>
        <taxon>Musteloidea</taxon>
        <taxon>Mustelidae</taxon>
        <taxon>Guloninae</taxon>
        <taxon>Gulo</taxon>
    </lineage>
</organism>
<evidence type="ECO:0000313" key="2">
    <source>
        <dbReference type="EMBL" id="VCW85538.1"/>
    </source>
</evidence>
<evidence type="ECO:0000313" key="3">
    <source>
        <dbReference type="Proteomes" id="UP000269945"/>
    </source>
</evidence>
<dbReference type="EMBL" id="CYRY02015607">
    <property type="protein sequence ID" value="VCW85538.1"/>
    <property type="molecule type" value="Genomic_DNA"/>
</dbReference>
<feature type="compositionally biased region" description="Basic residues" evidence="1">
    <location>
        <begin position="39"/>
        <end position="52"/>
    </location>
</feature>